<accession>H2AX07</accession>
<comment type="subunit">
    <text evidence="1 7">Heterodimer with ALG14 to form a functional enzyme.</text>
</comment>
<evidence type="ECO:0000313" key="10">
    <source>
        <dbReference type="Proteomes" id="UP000005220"/>
    </source>
</evidence>
<dbReference type="Gene3D" id="3.40.50.2000">
    <property type="entry name" value="Glycogen Phosphorylase B"/>
    <property type="match status" value="1"/>
</dbReference>
<dbReference type="FunCoup" id="H2AX07">
    <property type="interactions" value="353"/>
</dbReference>
<dbReference type="PANTHER" id="PTHR47043">
    <property type="entry name" value="UDP-N-ACETYLGLUCOSAMINE TRANSFERASE SUBUNIT ALG13"/>
    <property type="match status" value="1"/>
</dbReference>
<evidence type="ECO:0000256" key="3">
    <source>
        <dbReference type="ARBA" id="ARBA00017468"/>
    </source>
</evidence>
<sequence>MNSKTVLVTCGATIPFPKLISCILSPEFIRSLIDNGFNRLIVQFGRGYGLLFGKQLGLLKPSEEKLSSLTSCQLGSDQVCCFKIDNLEIVGMEYSTRIQELIKDSADLVISHAGTGSILDSLRLHKPLIVVINEDLMDNHQQQIADKFEELGYVWSCKPQTSRLIDCLDKSQRKNTELVPLPNAHNKNFENTLINLANS</sequence>
<reference evidence="9 10" key="1">
    <citation type="journal article" date="2011" name="Proc. Natl. Acad. Sci. U.S.A.">
        <title>Evolutionary erosion of yeast sex chromosomes by mating-type switching accidents.</title>
        <authorList>
            <person name="Gordon J.L."/>
            <person name="Armisen D."/>
            <person name="Proux-Wera E."/>
            <person name="Oheigeartaigh S.S."/>
            <person name="Byrne K.P."/>
            <person name="Wolfe K.H."/>
        </authorList>
    </citation>
    <scope>NUCLEOTIDE SEQUENCE [LARGE SCALE GENOMIC DNA]</scope>
    <source>
        <strain evidence="10">ATCC 22294 / BCRC 22015 / CBS 2517 / CECT 1963 / NBRC 1671 / NRRL Y-8276</strain>
    </source>
</reference>
<dbReference type="Pfam" id="PF04101">
    <property type="entry name" value="Glyco_tran_28_C"/>
    <property type="match status" value="1"/>
</dbReference>
<dbReference type="SUPFAM" id="SSF53756">
    <property type="entry name" value="UDP-Glycosyltransferase/glycogen phosphorylase"/>
    <property type="match status" value="1"/>
</dbReference>
<proteinExistence type="inferred from homology"/>
<dbReference type="GO" id="GO:0005829">
    <property type="term" value="C:cytosol"/>
    <property type="evidence" value="ECO:0007669"/>
    <property type="project" value="EnsemblFungi"/>
</dbReference>
<keyword evidence="10" id="KW-1185">Reference proteome</keyword>
<dbReference type="Proteomes" id="UP000005220">
    <property type="component" value="Chromosome 6"/>
</dbReference>
<dbReference type="GO" id="GO:0004577">
    <property type="term" value="F:N-acetylglucosaminyldiphosphodolichol N-acetylglucosaminyltransferase activity"/>
    <property type="evidence" value="ECO:0007669"/>
    <property type="project" value="UniProtKB-EC"/>
</dbReference>
<comment type="similarity">
    <text evidence="7">Belongs to the glycosyltransferase 28 family.</text>
</comment>
<dbReference type="RefSeq" id="XP_003958042.1">
    <property type="nucleotide sequence ID" value="XM_003957993.1"/>
</dbReference>
<gene>
    <name evidence="9" type="primary">KAFR0F03110</name>
    <name evidence="7" type="synonym">ALG13</name>
    <name evidence="9" type="ORF">KAFR_0F03110</name>
</gene>
<name>H2AX07_KAZAF</name>
<evidence type="ECO:0000256" key="4">
    <source>
        <dbReference type="ARBA" id="ARBA00024804"/>
    </source>
</evidence>
<dbReference type="InParanoid" id="H2AX07"/>
<dbReference type="EC" id="2.4.1.141" evidence="2 7"/>
<evidence type="ECO:0000256" key="1">
    <source>
        <dbReference type="ARBA" id="ARBA00011198"/>
    </source>
</evidence>
<keyword evidence="7" id="KW-0328">Glycosyltransferase</keyword>
<comment type="function">
    <text evidence="4 7">Involved in protein N-glycosylation. Essential for the second step of the dolichol-linked oligosaccharide pathway.</text>
</comment>
<dbReference type="eggNOG" id="KOG3349">
    <property type="taxonomic scope" value="Eukaryota"/>
</dbReference>
<evidence type="ECO:0000256" key="6">
    <source>
        <dbReference type="ARBA" id="ARBA00048184"/>
    </source>
</evidence>
<dbReference type="GO" id="GO:0043541">
    <property type="term" value="C:UDP-N-acetylglucosamine transferase complex"/>
    <property type="evidence" value="ECO:0007669"/>
    <property type="project" value="EnsemblFungi"/>
</dbReference>
<dbReference type="InterPro" id="IPR007235">
    <property type="entry name" value="Glyco_trans_28_C"/>
</dbReference>
<protein>
    <recommendedName>
        <fullName evidence="3 7">UDP-N-acetylglucosamine transferase subunit ALG13</fullName>
        <ecNumber evidence="2 7">2.4.1.141</ecNumber>
    </recommendedName>
    <alternativeName>
        <fullName evidence="5 7">Asparagine-linked glycosylation protein 13</fullName>
    </alternativeName>
</protein>
<dbReference type="InterPro" id="IPR052474">
    <property type="entry name" value="UDP-GlcNAc_transferase"/>
</dbReference>
<keyword evidence="7" id="KW-0256">Endoplasmic reticulum</keyword>
<dbReference type="EMBL" id="HE650826">
    <property type="protein sequence ID" value="CCF58907.1"/>
    <property type="molecule type" value="Genomic_DNA"/>
</dbReference>
<dbReference type="GeneID" id="13884375"/>
<keyword evidence="7" id="KW-0808">Transferase</keyword>
<evidence type="ECO:0000259" key="8">
    <source>
        <dbReference type="Pfam" id="PF04101"/>
    </source>
</evidence>
<dbReference type="GO" id="GO:0006488">
    <property type="term" value="P:dolichol-linked oligosaccharide biosynthetic process"/>
    <property type="evidence" value="ECO:0007669"/>
    <property type="project" value="EnsemblFungi"/>
</dbReference>
<comment type="subcellular location">
    <subcellularLocation>
        <location evidence="7">Endoplasmic reticulum</location>
    </subcellularLocation>
</comment>
<dbReference type="AlphaFoldDB" id="H2AX07"/>
<dbReference type="STRING" id="1071382.H2AX07"/>
<dbReference type="OrthoDB" id="20273at2759"/>
<feature type="domain" description="Glycosyl transferase family 28 C-terminal" evidence="8">
    <location>
        <begin position="5"/>
        <end position="190"/>
    </location>
</feature>
<evidence type="ECO:0000256" key="2">
    <source>
        <dbReference type="ARBA" id="ARBA00012614"/>
    </source>
</evidence>
<evidence type="ECO:0000256" key="5">
    <source>
        <dbReference type="ARBA" id="ARBA00032061"/>
    </source>
</evidence>
<evidence type="ECO:0000256" key="7">
    <source>
        <dbReference type="RuleBase" id="RU362128"/>
    </source>
</evidence>
<dbReference type="HOGENOM" id="CLU_085408_2_0_1"/>
<comment type="catalytic activity">
    <reaction evidence="6">
        <text>an N-acetyl-alpha-D-glucosaminyl-diphospho-di-trans,poly-cis-dolichol + UDP-N-acetyl-alpha-D-glucosamine = an N,N'-diacetylchitobiosyl-diphospho-di-trans,poly-cis-dolichol + UDP + H(+)</text>
        <dbReference type="Rhea" id="RHEA:23380"/>
        <dbReference type="Rhea" id="RHEA-COMP:19507"/>
        <dbReference type="Rhea" id="RHEA-COMP:19510"/>
        <dbReference type="ChEBI" id="CHEBI:15378"/>
        <dbReference type="ChEBI" id="CHEBI:57269"/>
        <dbReference type="ChEBI" id="CHEBI:57705"/>
        <dbReference type="ChEBI" id="CHEBI:58223"/>
        <dbReference type="ChEBI" id="CHEBI:58427"/>
        <dbReference type="EC" id="2.4.1.141"/>
    </reaction>
</comment>
<evidence type="ECO:0000313" key="9">
    <source>
        <dbReference type="EMBL" id="CCF58907.1"/>
    </source>
</evidence>
<dbReference type="GO" id="GO:0098548">
    <property type="term" value="C:cytoplasmic side of Golgi membrane"/>
    <property type="evidence" value="ECO:0007669"/>
    <property type="project" value="EnsemblFungi"/>
</dbReference>
<dbReference type="GO" id="GO:0042802">
    <property type="term" value="F:identical protein binding"/>
    <property type="evidence" value="ECO:0007669"/>
    <property type="project" value="EnsemblFungi"/>
</dbReference>
<organism evidence="9 10">
    <name type="scientific">Kazachstania africana (strain ATCC 22294 / BCRC 22015 / CBS 2517 / CECT 1963 / NBRC 1671 / NRRL Y-8276)</name>
    <name type="common">Yeast</name>
    <name type="synonym">Kluyveromyces africanus</name>
    <dbReference type="NCBI Taxonomy" id="1071382"/>
    <lineage>
        <taxon>Eukaryota</taxon>
        <taxon>Fungi</taxon>
        <taxon>Dikarya</taxon>
        <taxon>Ascomycota</taxon>
        <taxon>Saccharomycotina</taxon>
        <taxon>Saccharomycetes</taxon>
        <taxon>Saccharomycetales</taxon>
        <taxon>Saccharomycetaceae</taxon>
        <taxon>Kazachstania</taxon>
    </lineage>
</organism>
<dbReference type="KEGG" id="kaf:KAFR_0F03110"/>
<dbReference type="PANTHER" id="PTHR47043:SF1">
    <property type="entry name" value="UDP-N-ACETYLGLUCOSAMINE TRANSFERASE SUBUNIT ALG13"/>
    <property type="match status" value="1"/>
</dbReference>